<feature type="domain" description="Ubiquitin-like protease family profile" evidence="4">
    <location>
        <begin position="135"/>
        <end position="196"/>
    </location>
</feature>
<evidence type="ECO:0000313" key="5">
    <source>
        <dbReference type="EMBL" id="KAG5413865.1"/>
    </source>
</evidence>
<keyword evidence="6" id="KW-1185">Reference proteome</keyword>
<feature type="region of interest" description="Disordered" evidence="3">
    <location>
        <begin position="1"/>
        <end position="54"/>
    </location>
</feature>
<name>A0ABQ7NSM3_BRACM</name>
<dbReference type="InterPro" id="IPR003653">
    <property type="entry name" value="Peptidase_C48_C"/>
</dbReference>
<dbReference type="Proteomes" id="UP000823674">
    <property type="component" value="Chromosome A01"/>
</dbReference>
<evidence type="ECO:0000256" key="3">
    <source>
        <dbReference type="SAM" id="MobiDB-lite"/>
    </source>
</evidence>
<reference evidence="5 6" key="1">
    <citation type="submission" date="2021-03" db="EMBL/GenBank/DDBJ databases">
        <authorList>
            <person name="King G.J."/>
            <person name="Bancroft I."/>
            <person name="Baten A."/>
            <person name="Bloomfield J."/>
            <person name="Borpatragohain P."/>
            <person name="He Z."/>
            <person name="Irish N."/>
            <person name="Irwin J."/>
            <person name="Liu K."/>
            <person name="Mauleon R.P."/>
            <person name="Moore J."/>
            <person name="Morris R."/>
            <person name="Ostergaard L."/>
            <person name="Wang B."/>
            <person name="Wells R."/>
        </authorList>
    </citation>
    <scope>NUCLEOTIDE SEQUENCE [LARGE SCALE GENOMIC DNA]</scope>
    <source>
        <strain evidence="5">R-o-18</strain>
        <tissue evidence="5">Leaf</tissue>
    </source>
</reference>
<feature type="compositionally biased region" description="Basic and acidic residues" evidence="3">
    <location>
        <begin position="21"/>
        <end position="32"/>
    </location>
</feature>
<keyword evidence="1" id="KW-0645">Protease</keyword>
<accession>A0ABQ7NSM3</accession>
<organism evidence="5 6">
    <name type="scientific">Brassica rapa subsp. trilocularis</name>
    <dbReference type="NCBI Taxonomy" id="1813537"/>
    <lineage>
        <taxon>Eukaryota</taxon>
        <taxon>Viridiplantae</taxon>
        <taxon>Streptophyta</taxon>
        <taxon>Embryophyta</taxon>
        <taxon>Tracheophyta</taxon>
        <taxon>Spermatophyta</taxon>
        <taxon>Magnoliopsida</taxon>
        <taxon>eudicotyledons</taxon>
        <taxon>Gunneridae</taxon>
        <taxon>Pentapetalae</taxon>
        <taxon>rosids</taxon>
        <taxon>malvids</taxon>
        <taxon>Brassicales</taxon>
        <taxon>Brassicaceae</taxon>
        <taxon>Brassiceae</taxon>
        <taxon>Brassica</taxon>
    </lineage>
</organism>
<feature type="compositionally biased region" description="Basic residues" evidence="3">
    <location>
        <begin position="10"/>
        <end position="20"/>
    </location>
</feature>
<dbReference type="EMBL" id="JADBGQ010000001">
    <property type="protein sequence ID" value="KAG5413865.1"/>
    <property type="molecule type" value="Genomic_DNA"/>
</dbReference>
<protein>
    <recommendedName>
        <fullName evidence="4">Ubiquitin-like protease family profile domain-containing protein</fullName>
    </recommendedName>
</protein>
<evidence type="ECO:0000259" key="4">
    <source>
        <dbReference type="Pfam" id="PF02902"/>
    </source>
</evidence>
<evidence type="ECO:0000256" key="1">
    <source>
        <dbReference type="ARBA" id="ARBA00022670"/>
    </source>
</evidence>
<gene>
    <name evidence="5" type="primary">A01g502410.1_BraROA</name>
    <name evidence="5" type="ORF">IGI04_001432</name>
</gene>
<keyword evidence="2" id="KW-0378">Hydrolase</keyword>
<proteinExistence type="predicted"/>
<evidence type="ECO:0000256" key="2">
    <source>
        <dbReference type="ARBA" id="ARBA00022801"/>
    </source>
</evidence>
<comment type="caution">
    <text evidence="5">The sequence shown here is derived from an EMBL/GenBank/DDBJ whole genome shotgun (WGS) entry which is preliminary data.</text>
</comment>
<sequence length="205" mass="22370">MDTDDGVADKRRRSSRKTMATRKDEGGSEVRRRSSRQTMKSPSPTPEASKRLIAGPKAASVGLVTETVLPKAGGELIPAIEGDDAGSLLAEHEEVGDEVVHEQGNVGLLKETRKPADVDEVMKVCPADAVGDRTEAPFRVIRVGGLYENLRSGDCGPKAVKFLEMYSTGDWNPKMVGLTDDLVDIFRKHYAMDIYKGVVVPLYLR</sequence>
<evidence type="ECO:0000313" key="6">
    <source>
        <dbReference type="Proteomes" id="UP000823674"/>
    </source>
</evidence>
<dbReference type="Pfam" id="PF02902">
    <property type="entry name" value="Peptidase_C48"/>
    <property type="match status" value="1"/>
</dbReference>